<dbReference type="AlphaFoldDB" id="L2GPA3"/>
<keyword evidence="12" id="KW-1185">Reference proteome</keyword>
<dbReference type="InterPro" id="IPR011545">
    <property type="entry name" value="DEAD/DEAH_box_helicase_dom"/>
</dbReference>
<evidence type="ECO:0000313" key="12">
    <source>
        <dbReference type="Proteomes" id="UP000011082"/>
    </source>
</evidence>
<evidence type="ECO:0000256" key="6">
    <source>
        <dbReference type="ARBA" id="ARBA00022884"/>
    </source>
</evidence>
<dbReference type="HOGENOM" id="CLU_003041_1_0_1"/>
<dbReference type="PANTHER" id="PTHR47959">
    <property type="entry name" value="ATP-DEPENDENT RNA HELICASE RHLE-RELATED"/>
    <property type="match status" value="1"/>
</dbReference>
<evidence type="ECO:0000256" key="5">
    <source>
        <dbReference type="ARBA" id="ARBA00022840"/>
    </source>
</evidence>
<dbReference type="PROSITE" id="PS51192">
    <property type="entry name" value="HELICASE_ATP_BIND_1"/>
    <property type="match status" value="1"/>
</dbReference>
<dbReference type="Pfam" id="PF00270">
    <property type="entry name" value="DEAD"/>
    <property type="match status" value="1"/>
</dbReference>
<dbReference type="InterPro" id="IPR050079">
    <property type="entry name" value="DEAD_box_RNA_helicase"/>
</dbReference>
<dbReference type="InterPro" id="IPR014001">
    <property type="entry name" value="Helicase_ATP-bd"/>
</dbReference>
<accession>L2GPA3</accession>
<dbReference type="GO" id="GO:0005829">
    <property type="term" value="C:cytosol"/>
    <property type="evidence" value="ECO:0007669"/>
    <property type="project" value="TreeGrafter"/>
</dbReference>
<name>L2GPA3_VITCO</name>
<reference evidence="12" key="1">
    <citation type="submission" date="2011-05" db="EMBL/GenBank/DDBJ databases">
        <title>The genome sequence of Vittaforma corneae strain ATCC 50505.</title>
        <authorList>
            <consortium name="The Broad Institute Genome Sequencing Platform"/>
            <person name="Cuomo C."/>
            <person name="Didier E."/>
            <person name="Bowers L."/>
            <person name="Young S.K."/>
            <person name="Zeng Q."/>
            <person name="Gargeya S."/>
            <person name="Fitzgerald M."/>
            <person name="Haas B."/>
            <person name="Abouelleil A."/>
            <person name="Alvarado L."/>
            <person name="Arachchi H.M."/>
            <person name="Berlin A."/>
            <person name="Chapman S.B."/>
            <person name="Gearin G."/>
            <person name="Goldberg J."/>
            <person name="Griggs A."/>
            <person name="Gujja S."/>
            <person name="Hansen M."/>
            <person name="Heiman D."/>
            <person name="Howarth C."/>
            <person name="Larimer J."/>
            <person name="Lui A."/>
            <person name="MacDonald P.J.P."/>
            <person name="McCowen C."/>
            <person name="Montmayeur A."/>
            <person name="Murphy C."/>
            <person name="Neiman D."/>
            <person name="Pearson M."/>
            <person name="Priest M."/>
            <person name="Roberts A."/>
            <person name="Saif S."/>
            <person name="Shea T."/>
            <person name="Sisk P."/>
            <person name="Stolte C."/>
            <person name="Sykes S."/>
            <person name="Wortman J."/>
            <person name="Nusbaum C."/>
            <person name="Birren B."/>
        </authorList>
    </citation>
    <scope>NUCLEOTIDE SEQUENCE [LARGE SCALE GENOMIC DNA]</scope>
    <source>
        <strain evidence="12">ATCC 50505</strain>
    </source>
</reference>
<sequence length="306" mass="33727">MATPMQDDKEVAKELLVSLREDTSKVSNLNNDQLYSLQLKSGQELIANSTFESMGLKNELIQGMYSMGLEKPTLIQNLAIPQIIKGKDAAFQSKSGTGKTIAFALGALQKAEPKKGPQVLILSPTRELCMQIGTVIKKLAEFVSLSVCFALGDFEKTAITEEIVVGAPGKIINLVNNSILIPESMKMLILDEADDLISNQAFIALTLKLLKKFEKTQKIFFSATYSELSQKALSKLAPNADKFLEKNEKADKIQLYYIEVPKSKKIDALKSLFGYLTVAQSIIFVATKNTADFVAKVMRDDGFRSL</sequence>
<evidence type="ECO:0000259" key="10">
    <source>
        <dbReference type="PROSITE" id="PS51195"/>
    </source>
</evidence>
<dbReference type="GO" id="GO:0005524">
    <property type="term" value="F:ATP binding"/>
    <property type="evidence" value="ECO:0007669"/>
    <property type="project" value="UniProtKB-KW"/>
</dbReference>
<keyword evidence="6" id="KW-0694">RNA-binding</keyword>
<feature type="short sequence motif" description="Q motif" evidence="8">
    <location>
        <begin position="49"/>
        <end position="77"/>
    </location>
</feature>
<dbReference type="PROSITE" id="PS51195">
    <property type="entry name" value="Q_MOTIF"/>
    <property type="match status" value="1"/>
</dbReference>
<evidence type="ECO:0000259" key="9">
    <source>
        <dbReference type="PROSITE" id="PS51192"/>
    </source>
</evidence>
<dbReference type="Gene3D" id="3.40.50.300">
    <property type="entry name" value="P-loop containing nucleotide triphosphate hydrolases"/>
    <property type="match status" value="2"/>
</dbReference>
<gene>
    <name evidence="11" type="ORF">VICG_00443</name>
</gene>
<dbReference type="RefSeq" id="XP_007603896.1">
    <property type="nucleotide sequence ID" value="XM_007603834.1"/>
</dbReference>
<keyword evidence="5" id="KW-0067">ATP-binding</keyword>
<organism evidence="11 12">
    <name type="scientific">Vittaforma corneae (strain ATCC 50505)</name>
    <name type="common">Microsporidian parasite</name>
    <name type="synonym">Nosema corneum</name>
    <dbReference type="NCBI Taxonomy" id="993615"/>
    <lineage>
        <taxon>Eukaryota</taxon>
        <taxon>Fungi</taxon>
        <taxon>Fungi incertae sedis</taxon>
        <taxon>Microsporidia</taxon>
        <taxon>Nosematidae</taxon>
        <taxon>Vittaforma</taxon>
    </lineage>
</organism>
<keyword evidence="3" id="KW-0378">Hydrolase</keyword>
<dbReference type="GO" id="GO:0016787">
    <property type="term" value="F:hydrolase activity"/>
    <property type="evidence" value="ECO:0007669"/>
    <property type="project" value="UniProtKB-KW"/>
</dbReference>
<feature type="domain" description="Helicase ATP-binding" evidence="9">
    <location>
        <begin position="80"/>
        <end position="243"/>
    </location>
</feature>
<evidence type="ECO:0000256" key="3">
    <source>
        <dbReference type="ARBA" id="ARBA00022801"/>
    </source>
</evidence>
<dbReference type="GeneID" id="19881161"/>
<dbReference type="GO" id="GO:0003724">
    <property type="term" value="F:RNA helicase activity"/>
    <property type="evidence" value="ECO:0007669"/>
    <property type="project" value="UniProtKB-EC"/>
</dbReference>
<evidence type="ECO:0000256" key="1">
    <source>
        <dbReference type="ARBA" id="ARBA00012552"/>
    </source>
</evidence>
<keyword evidence="2" id="KW-0547">Nucleotide-binding</keyword>
<evidence type="ECO:0000256" key="8">
    <source>
        <dbReference type="PROSITE-ProRule" id="PRU00552"/>
    </source>
</evidence>
<dbReference type="GO" id="GO:0003723">
    <property type="term" value="F:RNA binding"/>
    <property type="evidence" value="ECO:0007669"/>
    <property type="project" value="UniProtKB-KW"/>
</dbReference>
<comment type="catalytic activity">
    <reaction evidence="7">
        <text>ATP + H2O = ADP + phosphate + H(+)</text>
        <dbReference type="Rhea" id="RHEA:13065"/>
        <dbReference type="ChEBI" id="CHEBI:15377"/>
        <dbReference type="ChEBI" id="CHEBI:15378"/>
        <dbReference type="ChEBI" id="CHEBI:30616"/>
        <dbReference type="ChEBI" id="CHEBI:43474"/>
        <dbReference type="ChEBI" id="CHEBI:456216"/>
        <dbReference type="EC" id="3.6.4.13"/>
    </reaction>
</comment>
<proteinExistence type="predicted"/>
<dbReference type="SMART" id="SM00487">
    <property type="entry name" value="DEXDc"/>
    <property type="match status" value="1"/>
</dbReference>
<dbReference type="InterPro" id="IPR027417">
    <property type="entry name" value="P-loop_NTPase"/>
</dbReference>
<keyword evidence="4" id="KW-0347">Helicase</keyword>
<evidence type="ECO:0000256" key="7">
    <source>
        <dbReference type="ARBA" id="ARBA00047984"/>
    </source>
</evidence>
<dbReference type="OrthoDB" id="10265785at2759"/>
<evidence type="ECO:0000313" key="11">
    <source>
        <dbReference type="EMBL" id="ELA42345.1"/>
    </source>
</evidence>
<protein>
    <recommendedName>
        <fullName evidence="1">RNA helicase</fullName>
        <ecNumber evidence="1">3.6.4.13</ecNumber>
    </recommendedName>
</protein>
<evidence type="ECO:0000256" key="2">
    <source>
        <dbReference type="ARBA" id="ARBA00022741"/>
    </source>
</evidence>
<dbReference type="PANTHER" id="PTHR47959:SF1">
    <property type="entry name" value="ATP-DEPENDENT RNA HELICASE DBPA"/>
    <property type="match status" value="1"/>
</dbReference>
<dbReference type="EC" id="3.6.4.13" evidence="1"/>
<dbReference type="Proteomes" id="UP000011082">
    <property type="component" value="Unassembled WGS sequence"/>
</dbReference>
<evidence type="ECO:0000256" key="4">
    <source>
        <dbReference type="ARBA" id="ARBA00022806"/>
    </source>
</evidence>
<dbReference type="OMA" id="REYAIME"/>
<dbReference type="InterPro" id="IPR014014">
    <property type="entry name" value="RNA_helicase_DEAD_Q_motif"/>
</dbReference>
<dbReference type="VEuPathDB" id="MicrosporidiaDB:VICG_00443"/>
<dbReference type="EMBL" id="JH370132">
    <property type="protein sequence ID" value="ELA42345.1"/>
    <property type="molecule type" value="Genomic_DNA"/>
</dbReference>
<dbReference type="InParanoid" id="L2GPA3"/>
<dbReference type="STRING" id="993615.L2GPA3"/>
<feature type="domain" description="DEAD-box RNA helicase Q" evidence="10">
    <location>
        <begin position="49"/>
        <end position="77"/>
    </location>
</feature>
<dbReference type="SUPFAM" id="SSF52540">
    <property type="entry name" value="P-loop containing nucleoside triphosphate hydrolases"/>
    <property type="match status" value="2"/>
</dbReference>